<accession>A0A6C2U7F6</accession>
<organism evidence="2 3">
    <name type="scientific">Pontiella desulfatans</name>
    <dbReference type="NCBI Taxonomy" id="2750659"/>
    <lineage>
        <taxon>Bacteria</taxon>
        <taxon>Pseudomonadati</taxon>
        <taxon>Kiritimatiellota</taxon>
        <taxon>Kiritimatiellia</taxon>
        <taxon>Kiritimatiellales</taxon>
        <taxon>Pontiellaceae</taxon>
        <taxon>Pontiella</taxon>
    </lineage>
</organism>
<evidence type="ECO:0000313" key="2">
    <source>
        <dbReference type="EMBL" id="VGO15960.1"/>
    </source>
</evidence>
<keyword evidence="3" id="KW-1185">Reference proteome</keyword>
<sequence length="133" mass="14350">MKIEWWKLARRGAMAAIIACCVVGLTGCDEDDGEDVSVVGDWNIAGGDDLEAYDKITFYADNTLTMFTDEGDRDGTYEISGSRIVFTFSFQDGPDPVDDLVSVTGTGTVDGDTMSGQFVDSSGDSGDWQGYRL</sequence>
<dbReference type="AlphaFoldDB" id="A0A6C2U7F6"/>
<reference evidence="2 3" key="1">
    <citation type="submission" date="2019-04" db="EMBL/GenBank/DDBJ databases">
        <authorList>
            <person name="Van Vliet M D."/>
        </authorList>
    </citation>
    <scope>NUCLEOTIDE SEQUENCE [LARGE SCALE GENOMIC DNA]</scope>
    <source>
        <strain evidence="2 3">F1</strain>
    </source>
</reference>
<proteinExistence type="predicted"/>
<dbReference type="RefSeq" id="WP_136081522.1">
    <property type="nucleotide sequence ID" value="NZ_CAAHFG010000003.1"/>
</dbReference>
<evidence type="ECO:0008006" key="4">
    <source>
        <dbReference type="Google" id="ProtNLM"/>
    </source>
</evidence>
<protein>
    <recommendedName>
        <fullName evidence="4">Lipocalin-like domain-containing protein</fullName>
    </recommendedName>
</protein>
<name>A0A6C2U7F6_PONDE</name>
<evidence type="ECO:0000256" key="1">
    <source>
        <dbReference type="SAM" id="MobiDB-lite"/>
    </source>
</evidence>
<feature type="region of interest" description="Disordered" evidence="1">
    <location>
        <begin position="112"/>
        <end position="133"/>
    </location>
</feature>
<dbReference type="Proteomes" id="UP000366872">
    <property type="component" value="Unassembled WGS sequence"/>
</dbReference>
<dbReference type="EMBL" id="CAAHFG010000003">
    <property type="protein sequence ID" value="VGO15960.1"/>
    <property type="molecule type" value="Genomic_DNA"/>
</dbReference>
<gene>
    <name evidence="2" type="ORF">PDESU_04549</name>
</gene>
<evidence type="ECO:0000313" key="3">
    <source>
        <dbReference type="Proteomes" id="UP000366872"/>
    </source>
</evidence>
<dbReference type="PROSITE" id="PS51257">
    <property type="entry name" value="PROKAR_LIPOPROTEIN"/>
    <property type="match status" value="1"/>
</dbReference>